<organism evidence="5 6">
    <name type="scientific">Schleiferilactobacillus harbinensis</name>
    <dbReference type="NCBI Taxonomy" id="304207"/>
    <lineage>
        <taxon>Bacteria</taxon>
        <taxon>Bacillati</taxon>
        <taxon>Bacillota</taxon>
        <taxon>Bacilli</taxon>
        <taxon>Lactobacillales</taxon>
        <taxon>Lactobacillaceae</taxon>
        <taxon>Schleiferilactobacillus</taxon>
    </lineage>
</organism>
<name>A0A510TYA8_9LACO</name>
<keyword evidence="4" id="KW-0472">Membrane</keyword>
<accession>A0A510TYA8</accession>
<dbReference type="GO" id="GO:0005886">
    <property type="term" value="C:plasma membrane"/>
    <property type="evidence" value="ECO:0007669"/>
    <property type="project" value="UniProtKB-ARBA"/>
</dbReference>
<evidence type="ECO:0000313" key="5">
    <source>
        <dbReference type="EMBL" id="QFR22431.1"/>
    </source>
</evidence>
<keyword evidence="2 5" id="KW-0812">Transmembrane</keyword>
<dbReference type="EMBL" id="CP045143">
    <property type="protein sequence ID" value="QFR22431.1"/>
    <property type="molecule type" value="Genomic_DNA"/>
</dbReference>
<reference evidence="5 6" key="1">
    <citation type="submission" date="2019-10" db="EMBL/GenBank/DDBJ databases">
        <title>The completed genome of Lactobacillus harbinensis M1.</title>
        <authorList>
            <person name="Zheng Y."/>
        </authorList>
    </citation>
    <scope>NUCLEOTIDE SEQUENCE [LARGE SCALE GENOMIC DNA]</scope>
    <source>
        <strain evidence="5 6">M1</strain>
    </source>
</reference>
<dbReference type="AlphaFoldDB" id="A0A510TYA8"/>
<dbReference type="CDD" id="cd16914">
    <property type="entry name" value="EcfT"/>
    <property type="match status" value="1"/>
</dbReference>
<sequence>MNGSLFGYDPQDTWLHRLSGATKMLAFAGLSVIAMVSYDTRLTLGITLMALILFAQAKIHWRQVKFAIMLILIFSSLNLLAVYLFAPQYGVQLYGSRHVLLGSGYFALTQEQLFYEFNLGLKYVVTVPLALIFLITTNPSEFAASLNKLHISYRIGYAIALALRYIPDIQATYRQISYAQQARGHELSRKASLKTRLTGAAQILMPLIFSSLDRIDAISHAMELRRFGRYQQRSWYMDRPWRWPDYATLLAVALIIAAGIGLWQVNGGRFYNPFR</sequence>
<keyword evidence="3" id="KW-1133">Transmembrane helix</keyword>
<dbReference type="PANTHER" id="PTHR33514:SF1">
    <property type="entry name" value="ABC TRANSPORTER PERMEASE"/>
    <property type="match status" value="1"/>
</dbReference>
<dbReference type="RefSeq" id="WP_146995322.1">
    <property type="nucleotide sequence ID" value="NZ_BJTX01000080.1"/>
</dbReference>
<dbReference type="Pfam" id="PF02361">
    <property type="entry name" value="CbiQ"/>
    <property type="match status" value="1"/>
</dbReference>
<gene>
    <name evidence="5" type="ORF">D1010_02630</name>
</gene>
<dbReference type="Proteomes" id="UP000326779">
    <property type="component" value="Chromosome"/>
</dbReference>
<proteinExistence type="predicted"/>
<evidence type="ECO:0000256" key="1">
    <source>
        <dbReference type="ARBA" id="ARBA00004141"/>
    </source>
</evidence>
<evidence type="ECO:0000256" key="3">
    <source>
        <dbReference type="ARBA" id="ARBA00022989"/>
    </source>
</evidence>
<comment type="subcellular location">
    <subcellularLocation>
        <location evidence="1">Membrane</location>
        <topology evidence="1">Multi-pass membrane protein</topology>
    </subcellularLocation>
</comment>
<dbReference type="KEGG" id="lhb:D1010_02630"/>
<evidence type="ECO:0000313" key="6">
    <source>
        <dbReference type="Proteomes" id="UP000326779"/>
    </source>
</evidence>
<evidence type="ECO:0000256" key="2">
    <source>
        <dbReference type="ARBA" id="ARBA00022692"/>
    </source>
</evidence>
<dbReference type="PANTHER" id="PTHR33514">
    <property type="entry name" value="PROTEIN ABCI12, CHLOROPLASTIC"/>
    <property type="match status" value="1"/>
</dbReference>
<dbReference type="InterPro" id="IPR003339">
    <property type="entry name" value="ABC/ECF_trnsptr_transmembrane"/>
</dbReference>
<protein>
    <submittedName>
        <fullName evidence="5">Energy-coupling factor transporter transmembrane protein EcfT</fullName>
    </submittedName>
</protein>
<evidence type="ECO:0000256" key="4">
    <source>
        <dbReference type="ARBA" id="ARBA00023136"/>
    </source>
</evidence>